<proteinExistence type="predicted"/>
<dbReference type="PROSITE" id="PS51208">
    <property type="entry name" value="AUTOTRANSPORTER"/>
    <property type="match status" value="1"/>
</dbReference>
<reference evidence="2 3" key="1">
    <citation type="submission" date="2016-10" db="EMBL/GenBank/DDBJ databases">
        <title>Comparative genome analysis of multiple Pseudomonas spp. focuses on biocontrol and plant growth promoting traits.</title>
        <authorList>
            <person name="Tao X.-Y."/>
            <person name="Taylor C.G."/>
        </authorList>
    </citation>
    <scope>NUCLEOTIDE SEQUENCE [LARGE SCALE GENOMIC DNA]</scope>
    <source>
        <strain evidence="2 3">24D3</strain>
    </source>
</reference>
<dbReference type="NCBIfam" id="TIGR01414">
    <property type="entry name" value="autotrans_barl"/>
    <property type="match status" value="1"/>
</dbReference>
<comment type="caution">
    <text evidence="2">The sequence shown here is derived from an EMBL/GenBank/DDBJ whole genome shotgun (WGS) entry which is preliminary data.</text>
</comment>
<name>A0A423LLP1_PSEFL</name>
<feature type="domain" description="Autotransporter" evidence="1">
    <location>
        <begin position="543"/>
        <end position="813"/>
    </location>
</feature>
<dbReference type="InterPro" id="IPR051551">
    <property type="entry name" value="Autotransporter_adhesion"/>
</dbReference>
<dbReference type="SUPFAM" id="SSF103515">
    <property type="entry name" value="Autotransporter"/>
    <property type="match status" value="1"/>
</dbReference>
<dbReference type="RefSeq" id="WP_123531185.1">
    <property type="nucleotide sequence ID" value="NZ_MOBU01000006.1"/>
</dbReference>
<dbReference type="InterPro" id="IPR012332">
    <property type="entry name" value="Autotransporter_pectin_lyase_C"/>
</dbReference>
<dbReference type="PANTHER" id="PTHR35037">
    <property type="entry name" value="C-TERMINAL REGION OF AIDA-LIKE PROTEIN"/>
    <property type="match status" value="1"/>
</dbReference>
<evidence type="ECO:0000259" key="1">
    <source>
        <dbReference type="PROSITE" id="PS51208"/>
    </source>
</evidence>
<dbReference type="InterPro" id="IPR004899">
    <property type="entry name" value="Pertactin_central"/>
</dbReference>
<dbReference type="Proteomes" id="UP000285757">
    <property type="component" value="Unassembled WGS sequence"/>
</dbReference>
<dbReference type="EMBL" id="MOBU01000006">
    <property type="protein sequence ID" value="RON69247.1"/>
    <property type="molecule type" value="Genomic_DNA"/>
</dbReference>
<dbReference type="Gene3D" id="2.160.20.20">
    <property type="match status" value="1"/>
</dbReference>
<dbReference type="InterPro" id="IPR005546">
    <property type="entry name" value="Autotransporte_beta"/>
</dbReference>
<dbReference type="Pfam" id="PF03212">
    <property type="entry name" value="Pertactin"/>
    <property type="match status" value="1"/>
</dbReference>
<dbReference type="SMART" id="SM00869">
    <property type="entry name" value="Autotransporter"/>
    <property type="match status" value="1"/>
</dbReference>
<dbReference type="PANTHER" id="PTHR35037:SF7">
    <property type="entry name" value="AUTOTRANSPORTER"/>
    <property type="match status" value="1"/>
</dbReference>
<dbReference type="SUPFAM" id="SSF51126">
    <property type="entry name" value="Pectin lyase-like"/>
    <property type="match status" value="2"/>
</dbReference>
<organism evidence="2 3">
    <name type="scientific">Pseudomonas fluorescens</name>
    <dbReference type="NCBI Taxonomy" id="294"/>
    <lineage>
        <taxon>Bacteria</taxon>
        <taxon>Pseudomonadati</taxon>
        <taxon>Pseudomonadota</taxon>
        <taxon>Gammaproteobacteria</taxon>
        <taxon>Pseudomonadales</taxon>
        <taxon>Pseudomonadaceae</taxon>
        <taxon>Pseudomonas</taxon>
    </lineage>
</organism>
<dbReference type="AlphaFoldDB" id="A0A423LLP1"/>
<sequence>MTIEKRLGPTVLKMTGTLSYAAVLVAFSEVSFSRNLNPGDVENVSVGATPEAWFIPATATLNLNGGDALDIVVSGGTLNAISADTSQIEAFANARVTLDGATVTGSNFDTALSLSDSLAVVSGSTLSSDGRAMSLVRDLNVPVGSTATVTGSTLTGGLSGAVVTSLSTLNLVDSRVEGTDAEGVGLELYGGNANISAGSQVIGELNGIIFGEDSVLNPSDVTAQSVLKVDGSNVQGRTGAAIKVDFATPDDQPVLIEIANRSHLIGGNGNILEVIDGAAARFQVDNSQLTGNVEVADGGTAAVFLQNNASLDGNLLNVASVSLDTRSILTGNIQGSGTGVVTLDNDSILHGSVTGVSTMSIGRGAEWNLVGSHSLSNVEMRGGNVRFGTPAEFVRLDVANLSGNGRFFLDADVATGETDFLNVTESASGRHELVVGASASEPVTGAPVQVANIAGGDAQFDLRNGQVDLGALAYKLVREGEGIFLRTDGTTPSTGSQTALAIADTAPTALYSEMTTLNTRMGDRRMAGTQPRSRSVAALDSNDQNATSGLWIRTHANQYNVKNAYGDGYKQNQTGVSLGVDTPLPIGDGQWLIGVFGGYSTTRLDLGRGSAGTIDSTYGGMYLSWYDEMTGYYVDTVGKINRFSNDVKVTLSDDTRTKGDFDNLGIGGTVEVGKHIVLNRGYFIEPSAQLGVATVKGKDYKLDNGLQVDSNGTRSLLGKVGMTVGREVVLNNGGKLQPRLHAAVSREFINNNRVSVNDTDFNNDLSSTSLELTSGLNWVPANNKWQVYGELGTGWGSKADQEVGGSLGLSFNF</sequence>
<dbReference type="InterPro" id="IPR011050">
    <property type="entry name" value="Pectin_lyase_fold/virulence"/>
</dbReference>
<dbReference type="InterPro" id="IPR006315">
    <property type="entry name" value="OM_autotransptr_brl_dom"/>
</dbReference>
<evidence type="ECO:0000313" key="2">
    <source>
        <dbReference type="EMBL" id="RON69247.1"/>
    </source>
</evidence>
<dbReference type="CDD" id="cd01343">
    <property type="entry name" value="PL1_Passenger_AT"/>
    <property type="match status" value="1"/>
</dbReference>
<dbReference type="GO" id="GO:0019867">
    <property type="term" value="C:outer membrane"/>
    <property type="evidence" value="ECO:0007669"/>
    <property type="project" value="InterPro"/>
</dbReference>
<accession>A0A423LLP1</accession>
<dbReference type="Pfam" id="PF03797">
    <property type="entry name" value="Autotransporter"/>
    <property type="match status" value="1"/>
</dbReference>
<dbReference type="Gene3D" id="2.40.128.130">
    <property type="entry name" value="Autotransporter beta-domain"/>
    <property type="match status" value="1"/>
</dbReference>
<evidence type="ECO:0000313" key="3">
    <source>
        <dbReference type="Proteomes" id="UP000285757"/>
    </source>
</evidence>
<protein>
    <submittedName>
        <fullName evidence="2">Autotransporter outer membrane beta-barrel domain-containing protein</fullName>
    </submittedName>
</protein>
<gene>
    <name evidence="2" type="ORF">BK671_07345</name>
</gene>
<dbReference type="InterPro" id="IPR036709">
    <property type="entry name" value="Autotransporte_beta_dom_sf"/>
</dbReference>